<evidence type="ECO:0000313" key="1">
    <source>
        <dbReference type="EMBL" id="GBH18302.1"/>
    </source>
</evidence>
<proteinExistence type="predicted"/>
<sequence length="49" mass="5723">MSKASAIPLRLRPGLGELRVLVVFCVRIHDFLQINTFVRRNVRNLLYRA</sequence>
<protein>
    <submittedName>
        <fullName evidence="1">Uncharacterized protein</fullName>
    </submittedName>
</protein>
<gene>
    <name evidence="1" type="ORF">KPSA3_04282</name>
</gene>
<accession>A0AAN4TMM0</accession>
<dbReference type="EMBL" id="BGKA01000153">
    <property type="protein sequence ID" value="GBH18302.1"/>
    <property type="molecule type" value="Genomic_DNA"/>
</dbReference>
<evidence type="ECO:0000313" key="2">
    <source>
        <dbReference type="Proteomes" id="UP000248291"/>
    </source>
</evidence>
<reference evidence="1 2" key="1">
    <citation type="submission" date="2018-04" db="EMBL/GenBank/DDBJ databases">
        <title>Draft genome sequence of Pseudomonas syringae pv. actinidiae biovar 3 strains isolated from kiwifruit in Kagawa prefecture.</title>
        <authorList>
            <person name="Tabuchi M."/>
            <person name="Saito M."/>
            <person name="Fujiwara S."/>
            <person name="Sasa N."/>
            <person name="Akimitsu K."/>
            <person name="Gomi K."/>
            <person name="Konishi-Sugita S."/>
            <person name="Hamano K."/>
            <person name="Kataoka I."/>
        </authorList>
    </citation>
    <scope>NUCLEOTIDE SEQUENCE [LARGE SCALE GENOMIC DNA]</scope>
    <source>
        <strain evidence="1 2">MAFF212211</strain>
    </source>
</reference>
<organism evidence="1 2">
    <name type="scientific">Pseudomonas syringae pv. actinidiae</name>
    <dbReference type="NCBI Taxonomy" id="103796"/>
    <lineage>
        <taxon>Bacteria</taxon>
        <taxon>Pseudomonadati</taxon>
        <taxon>Pseudomonadota</taxon>
        <taxon>Gammaproteobacteria</taxon>
        <taxon>Pseudomonadales</taxon>
        <taxon>Pseudomonadaceae</taxon>
        <taxon>Pseudomonas</taxon>
        <taxon>Pseudomonas syringae</taxon>
    </lineage>
</organism>
<name>A0AAN4TMM0_PSESF</name>
<dbReference type="Proteomes" id="UP000248291">
    <property type="component" value="Unassembled WGS sequence"/>
</dbReference>
<dbReference type="AlphaFoldDB" id="A0AAN4TMM0"/>
<comment type="caution">
    <text evidence="1">The sequence shown here is derived from an EMBL/GenBank/DDBJ whole genome shotgun (WGS) entry which is preliminary data.</text>
</comment>